<dbReference type="EMBL" id="CAJNNW010028572">
    <property type="protein sequence ID" value="CAE8696773.1"/>
    <property type="molecule type" value="Genomic_DNA"/>
</dbReference>
<dbReference type="Proteomes" id="UP000626109">
    <property type="component" value="Unassembled WGS sequence"/>
</dbReference>
<keyword evidence="1" id="KW-0472">Membrane</keyword>
<reference evidence="2" key="1">
    <citation type="submission" date="2021-02" db="EMBL/GenBank/DDBJ databases">
        <authorList>
            <person name="Dougan E. K."/>
            <person name="Rhodes N."/>
            <person name="Thang M."/>
            <person name="Chan C."/>
        </authorList>
    </citation>
    <scope>NUCLEOTIDE SEQUENCE</scope>
</reference>
<keyword evidence="1" id="KW-0812">Transmembrane</keyword>
<protein>
    <submittedName>
        <fullName evidence="2">Uncharacterized protein</fullName>
    </submittedName>
</protein>
<gene>
    <name evidence="2" type="ORF">PGLA2088_LOCUS29979</name>
</gene>
<evidence type="ECO:0000313" key="3">
    <source>
        <dbReference type="Proteomes" id="UP000626109"/>
    </source>
</evidence>
<feature type="non-terminal residue" evidence="2">
    <location>
        <position position="1"/>
    </location>
</feature>
<dbReference type="AlphaFoldDB" id="A0A813K895"/>
<organism evidence="2 3">
    <name type="scientific">Polarella glacialis</name>
    <name type="common">Dinoflagellate</name>
    <dbReference type="NCBI Taxonomy" id="89957"/>
    <lineage>
        <taxon>Eukaryota</taxon>
        <taxon>Sar</taxon>
        <taxon>Alveolata</taxon>
        <taxon>Dinophyceae</taxon>
        <taxon>Suessiales</taxon>
        <taxon>Suessiaceae</taxon>
        <taxon>Polarella</taxon>
    </lineage>
</organism>
<accession>A0A813K895</accession>
<sequence length="141" mass="14268">TCCSETRCTPGLGIIHGCSSKLGPTDCVGVGSFPLKNGVCRCKTKVSCATGTCAVPQGNIVASATAVQAGVQTLYDRDAEEKVRSTDATFHSAVFGLGGCGVLLVVGKFVVARVRRTAQEVAEPGSEAALSADDAEAACAE</sequence>
<keyword evidence="1" id="KW-1133">Transmembrane helix</keyword>
<evidence type="ECO:0000256" key="1">
    <source>
        <dbReference type="SAM" id="Phobius"/>
    </source>
</evidence>
<comment type="caution">
    <text evidence="2">The sequence shown here is derived from an EMBL/GenBank/DDBJ whole genome shotgun (WGS) entry which is preliminary data.</text>
</comment>
<proteinExistence type="predicted"/>
<name>A0A813K895_POLGL</name>
<feature type="transmembrane region" description="Helical" evidence="1">
    <location>
        <begin position="90"/>
        <end position="111"/>
    </location>
</feature>
<evidence type="ECO:0000313" key="2">
    <source>
        <dbReference type="EMBL" id="CAE8696773.1"/>
    </source>
</evidence>